<comment type="caution">
    <text evidence="4">The sequence shown here is derived from an EMBL/GenBank/DDBJ whole genome shotgun (WGS) entry which is preliminary data.</text>
</comment>
<keyword evidence="5" id="KW-1185">Reference proteome</keyword>
<sequence length="355" mass="38473">MTQTSRLAGTPLSILDLAHVRQGSTAAEAYANSVTLARHAEKLGYKRFWLAEHHNISGVASAATALLIGQVATATSAIRVGSGGIMLPNHSPYIIAEQFGTLETLFSGRIDLGLGRAPGGDYAVARAMRKDFRPNGEDFPALLEELRGYLAPAKPGQPVTAYPGAGTNVPIWLLGSSGFNAALAGELGLPFAFAAHFQPDNLLPALELYRRSFRPSAMLDRPYAMAGIPVIAAETDEEAEYLATTPQQMFLNLIRNHPGPLVPPVRSLDWNAIEQQTVEAKFRAAVVGSPETIRRKLELFLDRTQVDELIVATNPYDFQARLRSYEILAEVAGLAQHADEIQPDIPLEARQAVTR</sequence>
<evidence type="ECO:0000259" key="3">
    <source>
        <dbReference type="Pfam" id="PF00296"/>
    </source>
</evidence>
<dbReference type="Proteomes" id="UP000290253">
    <property type="component" value="Unassembled WGS sequence"/>
</dbReference>
<dbReference type="GO" id="GO:0005829">
    <property type="term" value="C:cytosol"/>
    <property type="evidence" value="ECO:0007669"/>
    <property type="project" value="TreeGrafter"/>
</dbReference>
<dbReference type="GO" id="GO:0016705">
    <property type="term" value="F:oxidoreductase activity, acting on paired donors, with incorporation or reduction of molecular oxygen"/>
    <property type="evidence" value="ECO:0007669"/>
    <property type="project" value="InterPro"/>
</dbReference>
<evidence type="ECO:0000313" key="4">
    <source>
        <dbReference type="EMBL" id="RXS94485.1"/>
    </source>
</evidence>
<dbReference type="Gene3D" id="3.20.20.30">
    <property type="entry name" value="Luciferase-like domain"/>
    <property type="match status" value="1"/>
</dbReference>
<dbReference type="RefSeq" id="WP_129209222.1">
    <property type="nucleotide sequence ID" value="NZ_BMGU01000005.1"/>
</dbReference>
<dbReference type="InterPro" id="IPR036661">
    <property type="entry name" value="Luciferase-like_sf"/>
</dbReference>
<reference evidence="4 5" key="1">
    <citation type="journal article" date="2016" name="Int. J. Syst. Evol. Microbiol.">
        <title>Acidipila dinghuensis sp. nov., an acidobacterium isolated from forest soil.</title>
        <authorList>
            <person name="Jiang Y.W."/>
            <person name="Wang J."/>
            <person name="Chen M.H."/>
            <person name="Lv Y.Y."/>
            <person name="Qiu L.H."/>
        </authorList>
    </citation>
    <scope>NUCLEOTIDE SEQUENCE [LARGE SCALE GENOMIC DNA]</scope>
    <source>
        <strain evidence="4 5">DHOF10</strain>
    </source>
</reference>
<accession>A0A4Q1SBS9</accession>
<evidence type="ECO:0000313" key="5">
    <source>
        <dbReference type="Proteomes" id="UP000290253"/>
    </source>
</evidence>
<dbReference type="InterPro" id="IPR050766">
    <property type="entry name" value="Bact_Lucif_Oxidored"/>
</dbReference>
<comment type="similarity">
    <text evidence="1">To bacterial alkanal monooxygenase alpha and beta chains.</text>
</comment>
<dbReference type="SUPFAM" id="SSF51679">
    <property type="entry name" value="Bacterial luciferase-like"/>
    <property type="match status" value="1"/>
</dbReference>
<gene>
    <name evidence="4" type="ORF">ESZ00_15570</name>
</gene>
<dbReference type="OrthoDB" id="9780518at2"/>
<dbReference type="NCBIfam" id="TIGR03558">
    <property type="entry name" value="oxido_grp_1"/>
    <property type="match status" value="1"/>
</dbReference>
<dbReference type="InterPro" id="IPR011251">
    <property type="entry name" value="Luciferase-like_dom"/>
</dbReference>
<feature type="domain" description="Luciferase-like" evidence="3">
    <location>
        <begin position="12"/>
        <end position="299"/>
    </location>
</feature>
<evidence type="ECO:0000256" key="1">
    <source>
        <dbReference type="ARBA" id="ARBA00007789"/>
    </source>
</evidence>
<dbReference type="AlphaFoldDB" id="A0A4Q1SBS9"/>
<dbReference type="InterPro" id="IPR019949">
    <property type="entry name" value="CmoO-like"/>
</dbReference>
<proteinExistence type="predicted"/>
<dbReference type="PANTHER" id="PTHR30137:SF6">
    <property type="entry name" value="LUCIFERASE-LIKE MONOOXYGENASE"/>
    <property type="match status" value="1"/>
</dbReference>
<organism evidence="4 5">
    <name type="scientific">Silvibacterium dinghuense</name>
    <dbReference type="NCBI Taxonomy" id="1560006"/>
    <lineage>
        <taxon>Bacteria</taxon>
        <taxon>Pseudomonadati</taxon>
        <taxon>Acidobacteriota</taxon>
        <taxon>Terriglobia</taxon>
        <taxon>Terriglobales</taxon>
        <taxon>Acidobacteriaceae</taxon>
        <taxon>Silvibacterium</taxon>
    </lineage>
</organism>
<dbReference type="FunFam" id="3.20.20.30:FF:000002">
    <property type="entry name" value="LLM class flavin-dependent oxidoreductase"/>
    <property type="match status" value="1"/>
</dbReference>
<evidence type="ECO:0000256" key="2">
    <source>
        <dbReference type="ARBA" id="ARBA00074555"/>
    </source>
</evidence>
<dbReference type="EMBL" id="SDMK01000003">
    <property type="protein sequence ID" value="RXS94485.1"/>
    <property type="molecule type" value="Genomic_DNA"/>
</dbReference>
<dbReference type="PANTHER" id="PTHR30137">
    <property type="entry name" value="LUCIFERASE-LIKE MONOOXYGENASE"/>
    <property type="match status" value="1"/>
</dbReference>
<name>A0A4Q1SBS9_9BACT</name>
<dbReference type="Pfam" id="PF00296">
    <property type="entry name" value="Bac_luciferase"/>
    <property type="match status" value="1"/>
</dbReference>
<protein>
    <recommendedName>
        <fullName evidence="2">Luciferase-like monooxygenase</fullName>
    </recommendedName>
</protein>